<comment type="caution">
    <text evidence="3">The sequence shown here is derived from an EMBL/GenBank/DDBJ whole genome shotgun (WGS) entry which is preliminary data.</text>
</comment>
<proteinExistence type="predicted"/>
<dbReference type="AlphaFoldDB" id="A0A543ARY4"/>
<evidence type="ECO:0000313" key="4">
    <source>
        <dbReference type="Proteomes" id="UP000317043"/>
    </source>
</evidence>
<dbReference type="RefSeq" id="WP_142035118.1">
    <property type="nucleotide sequence ID" value="NZ_JBHTGS010000001.1"/>
</dbReference>
<dbReference type="InterPro" id="IPR007278">
    <property type="entry name" value="DUF397"/>
</dbReference>
<dbReference type="Pfam" id="PF04149">
    <property type="entry name" value="DUF397"/>
    <property type="match status" value="1"/>
</dbReference>
<dbReference type="EMBL" id="VFOW01000001">
    <property type="protein sequence ID" value="TQL75343.1"/>
    <property type="molecule type" value="Genomic_DNA"/>
</dbReference>
<organism evidence="3 4">
    <name type="scientific">Stackebrandtia endophytica</name>
    <dbReference type="NCBI Taxonomy" id="1496996"/>
    <lineage>
        <taxon>Bacteria</taxon>
        <taxon>Bacillati</taxon>
        <taxon>Actinomycetota</taxon>
        <taxon>Actinomycetes</taxon>
        <taxon>Glycomycetales</taxon>
        <taxon>Glycomycetaceae</taxon>
        <taxon>Stackebrandtia</taxon>
    </lineage>
</organism>
<name>A0A543ARY4_9ACTN</name>
<evidence type="ECO:0000259" key="2">
    <source>
        <dbReference type="Pfam" id="PF04149"/>
    </source>
</evidence>
<keyword evidence="4" id="KW-1185">Reference proteome</keyword>
<dbReference type="OrthoDB" id="5193099at2"/>
<feature type="region of interest" description="Disordered" evidence="1">
    <location>
        <begin position="1"/>
        <end position="36"/>
    </location>
</feature>
<dbReference type="InParanoid" id="A0A543ARY4"/>
<evidence type="ECO:0000256" key="1">
    <source>
        <dbReference type="SAM" id="MobiDB-lite"/>
    </source>
</evidence>
<dbReference type="Proteomes" id="UP000317043">
    <property type="component" value="Unassembled WGS sequence"/>
</dbReference>
<accession>A0A543ARY4</accession>
<protein>
    <submittedName>
        <fullName evidence="3">Uncharacterized protein DUF397</fullName>
    </submittedName>
</protein>
<gene>
    <name evidence="3" type="ORF">FB566_0841</name>
</gene>
<feature type="domain" description="DUF397" evidence="2">
    <location>
        <begin position="6"/>
        <end position="59"/>
    </location>
</feature>
<reference evidence="3 4" key="1">
    <citation type="submission" date="2019-06" db="EMBL/GenBank/DDBJ databases">
        <title>Sequencing the genomes of 1000 actinobacteria strains.</title>
        <authorList>
            <person name="Klenk H.-P."/>
        </authorList>
    </citation>
    <scope>NUCLEOTIDE SEQUENCE [LARGE SCALE GENOMIC DNA]</scope>
    <source>
        <strain evidence="3 4">DSM 45928</strain>
    </source>
</reference>
<sequence length="64" mass="6808">MANGPWRKSSRSGGGSGSNCVEARLSDEGPQLSDSKLADDRPILEIGRSEYVGVLSAIKNDRLC</sequence>
<evidence type="ECO:0000313" key="3">
    <source>
        <dbReference type="EMBL" id="TQL75343.1"/>
    </source>
</evidence>